<dbReference type="Pfam" id="PF10247">
    <property type="entry name" value="Romo1"/>
    <property type="match status" value="1"/>
</dbReference>
<feature type="transmembrane region" description="Helical" evidence="10">
    <location>
        <begin position="30"/>
        <end position="49"/>
    </location>
</feature>
<organism evidence="11 12">
    <name type="scientific">Macrostomum lignano</name>
    <dbReference type="NCBI Taxonomy" id="282301"/>
    <lineage>
        <taxon>Eukaryota</taxon>
        <taxon>Metazoa</taxon>
        <taxon>Spiralia</taxon>
        <taxon>Lophotrochozoa</taxon>
        <taxon>Platyhelminthes</taxon>
        <taxon>Rhabditophora</taxon>
        <taxon>Macrostomorpha</taxon>
        <taxon>Macrostomida</taxon>
        <taxon>Macrostomidae</taxon>
        <taxon>Macrostomum</taxon>
    </lineage>
</organism>
<name>A0A267FNQ3_9PLAT</name>
<dbReference type="PANTHER" id="PTHR28525">
    <property type="entry name" value="REACTIVE OXYGEN SPECIES MODULATOR 1"/>
    <property type="match status" value="1"/>
</dbReference>
<evidence type="ECO:0000256" key="3">
    <source>
        <dbReference type="ARBA" id="ARBA00016275"/>
    </source>
</evidence>
<dbReference type="STRING" id="282301.A0A267FNQ3"/>
<feature type="non-terminal residue" evidence="11">
    <location>
        <position position="1"/>
    </location>
</feature>
<dbReference type="InterPro" id="IPR018450">
    <property type="entry name" value="Romo1/Mgr2"/>
</dbReference>
<evidence type="ECO:0000256" key="6">
    <source>
        <dbReference type="ARBA" id="ARBA00023136"/>
    </source>
</evidence>
<comment type="similarity">
    <text evidence="2">Belongs to the MGR2 family.</text>
</comment>
<dbReference type="Proteomes" id="UP000215902">
    <property type="component" value="Unassembled WGS sequence"/>
</dbReference>
<proteinExistence type="inferred from homology"/>
<evidence type="ECO:0000256" key="2">
    <source>
        <dbReference type="ARBA" id="ARBA00007839"/>
    </source>
</evidence>
<keyword evidence="12" id="KW-1185">Reference proteome</keyword>
<dbReference type="SMART" id="SM01378">
    <property type="entry name" value="Romo1"/>
    <property type="match status" value="1"/>
</dbReference>
<evidence type="ECO:0000256" key="9">
    <source>
        <dbReference type="ARBA" id="ARBA00032686"/>
    </source>
</evidence>
<protein>
    <recommendedName>
        <fullName evidence="3">Reactive oxygen species modulator 1</fullName>
    </recommendedName>
    <alternativeName>
        <fullName evidence="9">Protein MGR2 homolog</fullName>
    </alternativeName>
</protein>
<feature type="transmembrane region" description="Helical" evidence="10">
    <location>
        <begin position="69"/>
        <end position="86"/>
    </location>
</feature>
<keyword evidence="6 10" id="KW-0472">Membrane</keyword>
<evidence type="ECO:0000256" key="1">
    <source>
        <dbReference type="ARBA" id="ARBA00004370"/>
    </source>
</evidence>
<evidence type="ECO:0000313" key="12">
    <source>
        <dbReference type="Proteomes" id="UP000215902"/>
    </source>
</evidence>
<evidence type="ECO:0000256" key="8">
    <source>
        <dbReference type="ARBA" id="ARBA00025243"/>
    </source>
</evidence>
<comment type="function">
    <text evidence="8">Induces production of reactive oxygen species (ROS) which are necessary for cell proliferation. May play a role in inducing oxidative DNA damage and replicative senescence. May play a role in the coordination of mitochondrial morphology and cell proliferation.</text>
</comment>
<evidence type="ECO:0000313" key="11">
    <source>
        <dbReference type="EMBL" id="PAA75415.1"/>
    </source>
</evidence>
<evidence type="ECO:0000256" key="10">
    <source>
        <dbReference type="SAM" id="Phobius"/>
    </source>
</evidence>
<dbReference type="AlphaFoldDB" id="A0A267FNQ3"/>
<comment type="subcellular location">
    <subcellularLocation>
        <location evidence="1">Membrane</location>
    </subcellularLocation>
</comment>
<dbReference type="GO" id="GO:0045039">
    <property type="term" value="P:protein insertion into mitochondrial inner membrane"/>
    <property type="evidence" value="ECO:0007669"/>
    <property type="project" value="TreeGrafter"/>
</dbReference>
<gene>
    <name evidence="11" type="ORF">BOX15_Mlig023383g2</name>
</gene>
<dbReference type="GO" id="GO:0005744">
    <property type="term" value="C:TIM23 mitochondrial import inner membrane translocase complex"/>
    <property type="evidence" value="ECO:0007669"/>
    <property type="project" value="TreeGrafter"/>
</dbReference>
<dbReference type="PANTHER" id="PTHR28525:SF1">
    <property type="entry name" value="REACTIVE OXYGEN SPECIES MODULATOR 1"/>
    <property type="match status" value="1"/>
</dbReference>
<keyword evidence="5 10" id="KW-1133">Transmembrane helix</keyword>
<dbReference type="EMBL" id="NIVC01000886">
    <property type="protein sequence ID" value="PAA75415.1"/>
    <property type="molecule type" value="Genomic_DNA"/>
</dbReference>
<dbReference type="GO" id="GO:0030150">
    <property type="term" value="P:protein import into mitochondrial matrix"/>
    <property type="evidence" value="ECO:0007669"/>
    <property type="project" value="TreeGrafter"/>
</dbReference>
<accession>A0A267FNQ3</accession>
<comment type="caution">
    <text evidence="11">The sequence shown here is derived from an EMBL/GenBank/DDBJ whole genome shotgun (WGS) entry which is preliminary data.</text>
</comment>
<keyword evidence="4 10" id="KW-0812">Transmembrane</keyword>
<evidence type="ECO:0000256" key="7">
    <source>
        <dbReference type="ARBA" id="ARBA00025225"/>
    </source>
</evidence>
<comment type="function">
    <text evidence="7">Has antibacterial activity against a variety of bacteria including S.aureus, P.aeruginosa and M.tuberculosis. Acts by inducing bacterial membrane breakage.</text>
</comment>
<evidence type="ECO:0000256" key="4">
    <source>
        <dbReference type="ARBA" id="ARBA00022692"/>
    </source>
</evidence>
<evidence type="ECO:0000256" key="5">
    <source>
        <dbReference type="ARBA" id="ARBA00022989"/>
    </source>
</evidence>
<reference evidence="11 12" key="1">
    <citation type="submission" date="2017-06" db="EMBL/GenBank/DDBJ databases">
        <title>A platform for efficient transgenesis in Macrostomum lignano, a flatworm model organism for stem cell research.</title>
        <authorList>
            <person name="Berezikov E."/>
        </authorList>
    </citation>
    <scope>NUCLEOTIDE SEQUENCE [LARGE SCALE GENOMIC DNA]</scope>
    <source>
        <strain evidence="11">DV1</strain>
        <tissue evidence="11">Whole organism</tissue>
    </source>
</reference>
<sequence length="88" mass="9230">PQHPSSSLLIMPAVQPRGAQGPSCFDRVKLGFLMGFSVGVGGGLIFGTFGGLRMGYRGRELVRLVGSRMLQGGGSFGLFLSIGTLIRC</sequence>